<reference evidence="2" key="1">
    <citation type="journal article" date="2020" name="Stud. Mycol.">
        <title>101 Dothideomycetes genomes: a test case for predicting lifestyles and emergence of pathogens.</title>
        <authorList>
            <person name="Haridas S."/>
            <person name="Albert R."/>
            <person name="Binder M."/>
            <person name="Bloem J."/>
            <person name="Labutti K."/>
            <person name="Salamov A."/>
            <person name="Andreopoulos B."/>
            <person name="Baker S."/>
            <person name="Barry K."/>
            <person name="Bills G."/>
            <person name="Bluhm B."/>
            <person name="Cannon C."/>
            <person name="Castanera R."/>
            <person name="Culley D."/>
            <person name="Daum C."/>
            <person name="Ezra D."/>
            <person name="Gonzalez J."/>
            <person name="Henrissat B."/>
            <person name="Kuo A."/>
            <person name="Liang C."/>
            <person name="Lipzen A."/>
            <person name="Lutzoni F."/>
            <person name="Magnuson J."/>
            <person name="Mondo S."/>
            <person name="Nolan M."/>
            <person name="Ohm R."/>
            <person name="Pangilinan J."/>
            <person name="Park H.-J."/>
            <person name="Ramirez L."/>
            <person name="Alfaro M."/>
            <person name="Sun H."/>
            <person name="Tritt A."/>
            <person name="Yoshinaga Y."/>
            <person name="Zwiers L.-H."/>
            <person name="Turgeon B."/>
            <person name="Goodwin S."/>
            <person name="Spatafora J."/>
            <person name="Crous P."/>
            <person name="Grigoriev I."/>
        </authorList>
    </citation>
    <scope>NUCLEOTIDE SEQUENCE</scope>
    <source>
        <strain evidence="2">CBS 675.92</strain>
    </source>
</reference>
<feature type="compositionally biased region" description="Low complexity" evidence="1">
    <location>
        <begin position="1"/>
        <end position="10"/>
    </location>
</feature>
<name>A0A6A5TEZ9_9PLEO</name>
<protein>
    <submittedName>
        <fullName evidence="2">Uncharacterized protein</fullName>
    </submittedName>
</protein>
<feature type="region of interest" description="Disordered" evidence="1">
    <location>
        <begin position="1"/>
        <end position="101"/>
    </location>
</feature>
<dbReference type="EMBL" id="ML977018">
    <property type="protein sequence ID" value="KAF1951383.1"/>
    <property type="molecule type" value="Genomic_DNA"/>
</dbReference>
<evidence type="ECO:0000313" key="2">
    <source>
        <dbReference type="EMBL" id="KAF1951383.1"/>
    </source>
</evidence>
<evidence type="ECO:0000256" key="1">
    <source>
        <dbReference type="SAM" id="MobiDB-lite"/>
    </source>
</evidence>
<gene>
    <name evidence="2" type="ORF">CC80DRAFT_539036</name>
</gene>
<feature type="compositionally biased region" description="Basic and acidic residues" evidence="1">
    <location>
        <begin position="261"/>
        <end position="294"/>
    </location>
</feature>
<dbReference type="Proteomes" id="UP000800035">
    <property type="component" value="Unassembled WGS sequence"/>
</dbReference>
<dbReference type="AlphaFoldDB" id="A0A6A5TEZ9"/>
<accession>A0A6A5TEZ9</accession>
<proteinExistence type="predicted"/>
<feature type="region of interest" description="Disordered" evidence="1">
    <location>
        <begin position="260"/>
        <end position="312"/>
    </location>
</feature>
<organism evidence="2 3">
    <name type="scientific">Byssothecium circinans</name>
    <dbReference type="NCBI Taxonomy" id="147558"/>
    <lineage>
        <taxon>Eukaryota</taxon>
        <taxon>Fungi</taxon>
        <taxon>Dikarya</taxon>
        <taxon>Ascomycota</taxon>
        <taxon>Pezizomycotina</taxon>
        <taxon>Dothideomycetes</taxon>
        <taxon>Pleosporomycetidae</taxon>
        <taxon>Pleosporales</taxon>
        <taxon>Massarineae</taxon>
        <taxon>Massarinaceae</taxon>
        <taxon>Byssothecium</taxon>
    </lineage>
</organism>
<keyword evidence="3" id="KW-1185">Reference proteome</keyword>
<feature type="compositionally biased region" description="Acidic residues" evidence="1">
    <location>
        <begin position="295"/>
        <end position="304"/>
    </location>
</feature>
<evidence type="ECO:0000313" key="3">
    <source>
        <dbReference type="Proteomes" id="UP000800035"/>
    </source>
</evidence>
<feature type="region of interest" description="Disordered" evidence="1">
    <location>
        <begin position="213"/>
        <end position="245"/>
    </location>
</feature>
<dbReference type="OrthoDB" id="10601543at2759"/>
<sequence>MSNNNYNNNNGGYGRGRHYPTGPVAPSGGRGRGRGRGQVANVPRLPTFAGIASSGPSGGGVASSGPPGQGTATGHCRGRSVTPEGERTGAPLMRRPDAGLQPDLFYPPPGPYVSMVDLPLRTGNRKGDEICPHCLRLYSKEDDHTASRTCGDECGSCNTRDHQGRFCPRRYLSFNFYRQKLCRAPYEDERIQNIFPSAEDKTKLLRAGHQEFRKLADPDAAEETSSQQPPAKKRKTEDDGSPAETLEAIKTELGRMQQEVADMKKKMAERDEKIRVLSEQLRGRPADRSRAENDKVEEEEEEEEAVFKGRGQ</sequence>